<dbReference type="InterPro" id="IPR000215">
    <property type="entry name" value="Serpin_fam"/>
</dbReference>
<evidence type="ECO:0000256" key="4">
    <source>
        <dbReference type="SAM" id="SignalP"/>
    </source>
</evidence>
<dbReference type="GO" id="GO:0005615">
    <property type="term" value="C:extracellular space"/>
    <property type="evidence" value="ECO:0007669"/>
    <property type="project" value="InterPro"/>
</dbReference>
<dbReference type="GO" id="GO:0004867">
    <property type="term" value="F:serine-type endopeptidase inhibitor activity"/>
    <property type="evidence" value="ECO:0007669"/>
    <property type="project" value="UniProtKB-KW"/>
</dbReference>
<sequence>MKQLINIFISAAVMLTIYAENPSDSVSTALNQFALKFLAETSHQAGDNLNLAISPFTIWNVMAMITEGAQHHTADELERVLGIPSDLTELRDEFRKLQQTLNKRIMRNSKSVSLEYLNAIFTRTENKLKPEYQQLIQRLYNVDVTSLNFNDARFATKFINAKLSNVTRGRINSIVKEDDLTDAQIFITSALFFKGLWDLKFNRSDTKDEPFYDEQHRVLRSVPMMYNKGLFPLTMILNEKAYAIELPYEERKMSMIIVLPISITLQDTLDMLAQHAFTDILDNLAKSQAIFGNDPVKIYIPRFKIASDLNLNYVLYQLGIRDAFLAHKADLRRISDVPMFVSRVIHKAEIDVDEDGTVASSISAADIENKLPAAKIKANRPFAYFVYDKETNSIVFMGKYSIPKYNSSKPSGFSAVRNSRHYPILSSKIYIATYIYTIMPS</sequence>
<dbReference type="Pfam" id="PF00079">
    <property type="entry name" value="Serpin"/>
    <property type="match status" value="1"/>
</dbReference>
<dbReference type="InterPro" id="IPR042178">
    <property type="entry name" value="Serpin_sf_1"/>
</dbReference>
<dbReference type="SUPFAM" id="SSF56574">
    <property type="entry name" value="Serpins"/>
    <property type="match status" value="1"/>
</dbReference>
<organism evidence="6 7">
    <name type="scientific">Popillia japonica</name>
    <name type="common">Japanese beetle</name>
    <dbReference type="NCBI Taxonomy" id="7064"/>
    <lineage>
        <taxon>Eukaryota</taxon>
        <taxon>Metazoa</taxon>
        <taxon>Ecdysozoa</taxon>
        <taxon>Arthropoda</taxon>
        <taxon>Hexapoda</taxon>
        <taxon>Insecta</taxon>
        <taxon>Pterygota</taxon>
        <taxon>Neoptera</taxon>
        <taxon>Endopterygota</taxon>
        <taxon>Coleoptera</taxon>
        <taxon>Polyphaga</taxon>
        <taxon>Scarabaeiformia</taxon>
        <taxon>Scarabaeidae</taxon>
        <taxon>Rutelinae</taxon>
        <taxon>Popillia</taxon>
    </lineage>
</organism>
<dbReference type="PANTHER" id="PTHR11461">
    <property type="entry name" value="SERINE PROTEASE INHIBITOR, SERPIN"/>
    <property type="match status" value="1"/>
</dbReference>
<comment type="similarity">
    <text evidence="3">Belongs to the serpin family.</text>
</comment>
<proteinExistence type="inferred from homology"/>
<dbReference type="Proteomes" id="UP001458880">
    <property type="component" value="Unassembled WGS sequence"/>
</dbReference>
<keyword evidence="4" id="KW-0732">Signal</keyword>
<dbReference type="InterPro" id="IPR042185">
    <property type="entry name" value="Serpin_sf_2"/>
</dbReference>
<name>A0AAW1MZU2_POPJA</name>
<feature type="chain" id="PRO_5043654400" evidence="4">
    <location>
        <begin position="20"/>
        <end position="441"/>
    </location>
</feature>
<keyword evidence="7" id="KW-1185">Reference proteome</keyword>
<evidence type="ECO:0000313" key="7">
    <source>
        <dbReference type="Proteomes" id="UP001458880"/>
    </source>
</evidence>
<keyword evidence="2 6" id="KW-0722">Serine protease inhibitor</keyword>
<accession>A0AAW1MZU2</accession>
<protein>
    <submittedName>
        <fullName evidence="6">Serpin (Serine protease inhibitor)</fullName>
    </submittedName>
</protein>
<dbReference type="AlphaFoldDB" id="A0AAW1MZU2"/>
<dbReference type="InterPro" id="IPR036186">
    <property type="entry name" value="Serpin_sf"/>
</dbReference>
<feature type="domain" description="Serpin" evidence="5">
    <location>
        <begin position="35"/>
        <end position="403"/>
    </location>
</feature>
<evidence type="ECO:0000259" key="5">
    <source>
        <dbReference type="SMART" id="SM00093"/>
    </source>
</evidence>
<evidence type="ECO:0000313" key="6">
    <source>
        <dbReference type="EMBL" id="KAK9751827.1"/>
    </source>
</evidence>
<dbReference type="Gene3D" id="2.30.39.10">
    <property type="entry name" value="Alpha-1-antitrypsin, domain 1"/>
    <property type="match status" value="1"/>
</dbReference>
<evidence type="ECO:0000256" key="2">
    <source>
        <dbReference type="ARBA" id="ARBA00022900"/>
    </source>
</evidence>
<gene>
    <name evidence="6" type="ORF">QE152_g4728</name>
</gene>
<reference evidence="6 7" key="1">
    <citation type="journal article" date="2024" name="BMC Genomics">
        <title>De novo assembly and annotation of Popillia japonica's genome with initial clues to its potential as an invasive pest.</title>
        <authorList>
            <person name="Cucini C."/>
            <person name="Boschi S."/>
            <person name="Funari R."/>
            <person name="Cardaioli E."/>
            <person name="Iannotti N."/>
            <person name="Marturano G."/>
            <person name="Paoli F."/>
            <person name="Bruttini M."/>
            <person name="Carapelli A."/>
            <person name="Frati F."/>
            <person name="Nardi F."/>
        </authorList>
    </citation>
    <scope>NUCLEOTIDE SEQUENCE [LARGE SCALE GENOMIC DNA]</scope>
    <source>
        <strain evidence="6">DMR45628</strain>
    </source>
</reference>
<comment type="caution">
    <text evidence="6">The sequence shown here is derived from an EMBL/GenBank/DDBJ whole genome shotgun (WGS) entry which is preliminary data.</text>
</comment>
<dbReference type="InterPro" id="IPR023796">
    <property type="entry name" value="Serpin_dom"/>
</dbReference>
<dbReference type="SMART" id="SM00093">
    <property type="entry name" value="SERPIN"/>
    <property type="match status" value="1"/>
</dbReference>
<dbReference type="Gene3D" id="3.30.497.10">
    <property type="entry name" value="Antithrombin, subunit I, domain 2"/>
    <property type="match status" value="1"/>
</dbReference>
<evidence type="ECO:0000256" key="1">
    <source>
        <dbReference type="ARBA" id="ARBA00022690"/>
    </source>
</evidence>
<feature type="signal peptide" evidence="4">
    <location>
        <begin position="1"/>
        <end position="19"/>
    </location>
</feature>
<evidence type="ECO:0000256" key="3">
    <source>
        <dbReference type="RuleBase" id="RU000411"/>
    </source>
</evidence>
<dbReference type="PANTHER" id="PTHR11461:SF367">
    <property type="entry name" value="GH21475P-RELATED"/>
    <property type="match status" value="1"/>
</dbReference>
<keyword evidence="1 6" id="KW-0646">Protease inhibitor</keyword>
<dbReference type="EMBL" id="JASPKY010000025">
    <property type="protein sequence ID" value="KAK9751827.1"/>
    <property type="molecule type" value="Genomic_DNA"/>
</dbReference>
<dbReference type="CDD" id="cd19598">
    <property type="entry name" value="serpin77Ba-like_insects"/>
    <property type="match status" value="1"/>
</dbReference>